<dbReference type="AlphaFoldDB" id="A0A9X3IAW0"/>
<protein>
    <submittedName>
        <fullName evidence="1">IS1595 family transposase</fullName>
    </submittedName>
</protein>
<accession>A0A9X3IAW0</accession>
<organism evidence="1 2">
    <name type="scientific">Pedobacter agri</name>
    <dbReference type="NCBI Taxonomy" id="454586"/>
    <lineage>
        <taxon>Bacteria</taxon>
        <taxon>Pseudomonadati</taxon>
        <taxon>Bacteroidota</taxon>
        <taxon>Sphingobacteriia</taxon>
        <taxon>Sphingobacteriales</taxon>
        <taxon>Sphingobacteriaceae</taxon>
        <taxon>Pedobacter</taxon>
    </lineage>
</organism>
<dbReference type="NCBIfam" id="NF033547">
    <property type="entry name" value="transpos_IS1595"/>
    <property type="match status" value="1"/>
</dbReference>
<dbReference type="Proteomes" id="UP001142592">
    <property type="component" value="Unassembled WGS sequence"/>
</dbReference>
<dbReference type="EMBL" id="JAPJUH010000007">
    <property type="protein sequence ID" value="MCX3267311.1"/>
    <property type="molecule type" value="Genomic_DNA"/>
</dbReference>
<comment type="caution">
    <text evidence="1">The sequence shown here is derived from an EMBL/GenBank/DDBJ whole genome shotgun (WGS) entry which is preliminary data.</text>
</comment>
<evidence type="ECO:0000313" key="1">
    <source>
        <dbReference type="EMBL" id="MCX3267311.1"/>
    </source>
</evidence>
<name>A0A9X3IAW0_9SPHI</name>
<gene>
    <name evidence="1" type="ORF">OQZ29_21290</name>
</gene>
<proteinExistence type="predicted"/>
<keyword evidence="2" id="KW-1185">Reference proteome</keyword>
<sequence length="126" mass="14268">MKSGKYKCADKDCDEQFNAKVGTIFEGSKVPLKKWFIAIYLLTSHKKGVSSHQLARDLKVTQKTAWFMLQRLRTALGNGSFEMLGGENIVEVDESFVGGRNKNRHAKKKVKNSQGRSCIDKRQCLE</sequence>
<evidence type="ECO:0000313" key="2">
    <source>
        <dbReference type="Proteomes" id="UP001142592"/>
    </source>
</evidence>
<dbReference type="RefSeq" id="WP_266271071.1">
    <property type="nucleotide sequence ID" value="NZ_JAPJUH010000007.1"/>
</dbReference>
<reference evidence="1" key="1">
    <citation type="submission" date="2022-11" db="EMBL/GenBank/DDBJ databases">
        <authorList>
            <person name="Graham C."/>
            <person name="Newman J.D."/>
        </authorList>
    </citation>
    <scope>NUCLEOTIDE SEQUENCE</scope>
    <source>
        <strain evidence="1">DSM 19486</strain>
    </source>
</reference>